<dbReference type="Gene3D" id="1.10.287.110">
    <property type="entry name" value="DnaJ domain"/>
    <property type="match status" value="1"/>
</dbReference>
<dbReference type="CDD" id="cd06257">
    <property type="entry name" value="DnaJ"/>
    <property type="match status" value="1"/>
</dbReference>
<feature type="domain" description="J" evidence="1">
    <location>
        <begin position="1"/>
        <end position="63"/>
    </location>
</feature>
<dbReference type="SMART" id="SM00271">
    <property type="entry name" value="DnaJ"/>
    <property type="match status" value="1"/>
</dbReference>
<organism evidence="2">
    <name type="scientific">Prunus dulcis</name>
    <name type="common">Almond</name>
    <name type="synonym">Amygdalus dulcis</name>
    <dbReference type="NCBI Taxonomy" id="3755"/>
    <lineage>
        <taxon>Eukaryota</taxon>
        <taxon>Viridiplantae</taxon>
        <taxon>Streptophyta</taxon>
        <taxon>Embryophyta</taxon>
        <taxon>Tracheophyta</taxon>
        <taxon>Spermatophyta</taxon>
        <taxon>Magnoliopsida</taxon>
        <taxon>eudicotyledons</taxon>
        <taxon>Gunneridae</taxon>
        <taxon>Pentapetalae</taxon>
        <taxon>rosids</taxon>
        <taxon>fabids</taxon>
        <taxon>Rosales</taxon>
        <taxon>Rosaceae</taxon>
        <taxon>Amygdaloideae</taxon>
        <taxon>Amygdaleae</taxon>
        <taxon>Prunus</taxon>
    </lineage>
</organism>
<dbReference type="Pfam" id="PF00226">
    <property type="entry name" value="DnaJ"/>
    <property type="match status" value="1"/>
</dbReference>
<dbReference type="PROSITE" id="PS50076">
    <property type="entry name" value="DNAJ_2"/>
    <property type="match status" value="1"/>
</dbReference>
<reference evidence="2" key="1">
    <citation type="journal article" date="2019" name="Science">
        <title>Mutation of a bHLH transcription factor allowed almond domestication.</title>
        <authorList>
            <person name="Sanchez-Perez R."/>
            <person name="Pavan S."/>
            <person name="Mazzeo R."/>
            <person name="Moldovan C."/>
            <person name="Aiese Cigliano R."/>
            <person name="Del Cueto J."/>
            <person name="Ricciardi F."/>
            <person name="Lotti C."/>
            <person name="Ricciardi L."/>
            <person name="Dicenta F."/>
            <person name="Lopez-Marques R.L."/>
            <person name="Lindberg Moller B."/>
        </authorList>
    </citation>
    <scope>NUCLEOTIDE SEQUENCE</scope>
</reference>
<dbReference type="AlphaFoldDB" id="A0A4Y1QRQ7"/>
<evidence type="ECO:0000313" key="2">
    <source>
        <dbReference type="EMBL" id="BBG94543.1"/>
    </source>
</evidence>
<gene>
    <name evidence="2" type="ORF">Prudu_002855</name>
</gene>
<dbReference type="EMBL" id="AP019297">
    <property type="protein sequence ID" value="BBG94543.1"/>
    <property type="molecule type" value="Genomic_DNA"/>
</dbReference>
<sequence>MLSDSSIEDIRRAYRKLAMQWHPDRWTRTPSLLGEAKRKFQLIQEAYSVLSDHRKRTMYDAGLYDPDEEDDELNLVGSWCDGRDSFYLVVSRNSNWGYVIWSGDQAKNYSMEDLQTMLMEMAQGFESLPPSLFCGQSSFEQSGCFKTKRTRLESHSGVDRGSALH</sequence>
<dbReference type="PRINTS" id="PR00625">
    <property type="entry name" value="JDOMAIN"/>
</dbReference>
<accession>A0A4Y1QRQ7</accession>
<dbReference type="SUPFAM" id="SSF46565">
    <property type="entry name" value="Chaperone J-domain"/>
    <property type="match status" value="1"/>
</dbReference>
<protein>
    <submittedName>
        <fullName evidence="2">Chaperone DnaJ-domain superfamily protein</fullName>
    </submittedName>
</protein>
<dbReference type="InterPro" id="IPR001623">
    <property type="entry name" value="DnaJ_domain"/>
</dbReference>
<evidence type="ECO:0000259" key="1">
    <source>
        <dbReference type="PROSITE" id="PS50076"/>
    </source>
</evidence>
<dbReference type="InterPro" id="IPR018253">
    <property type="entry name" value="DnaJ_domain_CS"/>
</dbReference>
<proteinExistence type="predicted"/>
<name>A0A4Y1QRQ7_PRUDU</name>
<feature type="non-terminal residue" evidence="2">
    <location>
        <position position="165"/>
    </location>
</feature>
<dbReference type="PANTHER" id="PTHR44743:SF10">
    <property type="entry name" value="J DOMAIN-CONTAINING PROTEIN"/>
    <property type="match status" value="1"/>
</dbReference>
<dbReference type="PROSITE" id="PS00636">
    <property type="entry name" value="DNAJ_1"/>
    <property type="match status" value="1"/>
</dbReference>
<dbReference type="PANTHER" id="PTHR44743">
    <property type="entry name" value="PUTATIVE, EXPRESSED-RELATED"/>
    <property type="match status" value="1"/>
</dbReference>
<dbReference type="InterPro" id="IPR036869">
    <property type="entry name" value="J_dom_sf"/>
</dbReference>